<protein>
    <submittedName>
        <fullName evidence="2">Uncharacterized protein</fullName>
    </submittedName>
</protein>
<comment type="caution">
    <text evidence="2">The sequence shown here is derived from an EMBL/GenBank/DDBJ whole genome shotgun (WGS) entry which is preliminary data.</text>
</comment>
<keyword evidence="3" id="KW-1185">Reference proteome</keyword>
<accession>A0AAE0BJV4</accession>
<dbReference type="Proteomes" id="UP001190700">
    <property type="component" value="Unassembled WGS sequence"/>
</dbReference>
<sequence>MRPTLAPTACVKSTVFPSHLLLCLLLWASDNSARVEKVPNFTVSVDKLSSPSKGQTVNGECTPEENRGELCCGPRSANYTVLSCNAQCSGYSYFALEAGGVCTCDFEYMVPTSLAENMCKPEQLARCSSGQSNISCTGLFAVQEGLTFEKTTGNITSGDTCEGVFAGWCTETGGAALAHSQSHIESRTRN</sequence>
<feature type="chain" id="PRO_5042003317" evidence="1">
    <location>
        <begin position="34"/>
        <end position="190"/>
    </location>
</feature>
<keyword evidence="1" id="KW-0732">Signal</keyword>
<reference evidence="2 3" key="1">
    <citation type="journal article" date="2015" name="Genome Biol. Evol.">
        <title>Comparative Genomics of a Bacterivorous Green Alga Reveals Evolutionary Causalities and Consequences of Phago-Mixotrophic Mode of Nutrition.</title>
        <authorList>
            <person name="Burns J.A."/>
            <person name="Paasch A."/>
            <person name="Narechania A."/>
            <person name="Kim E."/>
        </authorList>
    </citation>
    <scope>NUCLEOTIDE SEQUENCE [LARGE SCALE GENOMIC DNA]</scope>
    <source>
        <strain evidence="2 3">PLY_AMNH</strain>
    </source>
</reference>
<evidence type="ECO:0000256" key="1">
    <source>
        <dbReference type="SAM" id="SignalP"/>
    </source>
</evidence>
<evidence type="ECO:0000313" key="3">
    <source>
        <dbReference type="Proteomes" id="UP001190700"/>
    </source>
</evidence>
<dbReference type="EMBL" id="LGRX02034674">
    <property type="protein sequence ID" value="KAK3237213.1"/>
    <property type="molecule type" value="Genomic_DNA"/>
</dbReference>
<organism evidence="2 3">
    <name type="scientific">Cymbomonas tetramitiformis</name>
    <dbReference type="NCBI Taxonomy" id="36881"/>
    <lineage>
        <taxon>Eukaryota</taxon>
        <taxon>Viridiplantae</taxon>
        <taxon>Chlorophyta</taxon>
        <taxon>Pyramimonadophyceae</taxon>
        <taxon>Pyramimonadales</taxon>
        <taxon>Pyramimonadaceae</taxon>
        <taxon>Cymbomonas</taxon>
    </lineage>
</organism>
<gene>
    <name evidence="2" type="ORF">CYMTET_52684</name>
</gene>
<dbReference type="AlphaFoldDB" id="A0AAE0BJV4"/>
<proteinExistence type="predicted"/>
<evidence type="ECO:0000313" key="2">
    <source>
        <dbReference type="EMBL" id="KAK3237213.1"/>
    </source>
</evidence>
<feature type="signal peptide" evidence="1">
    <location>
        <begin position="1"/>
        <end position="33"/>
    </location>
</feature>
<name>A0AAE0BJV4_9CHLO</name>